<dbReference type="PROSITE" id="PS50861">
    <property type="entry name" value="AA_TRNA_LIGASE_II_GLYAB"/>
    <property type="match status" value="1"/>
</dbReference>
<evidence type="ECO:0000256" key="8">
    <source>
        <dbReference type="ARBA" id="ARBA00022917"/>
    </source>
</evidence>
<evidence type="ECO:0000256" key="7">
    <source>
        <dbReference type="ARBA" id="ARBA00022840"/>
    </source>
</evidence>
<name>A0A455U1V0_9GAMM</name>
<evidence type="ECO:0000256" key="6">
    <source>
        <dbReference type="ARBA" id="ARBA00022741"/>
    </source>
</evidence>
<dbReference type="Pfam" id="PF02092">
    <property type="entry name" value="tRNA_synt_2f"/>
    <property type="match status" value="1"/>
</dbReference>
<evidence type="ECO:0000313" key="13">
    <source>
        <dbReference type="Proteomes" id="UP000320231"/>
    </source>
</evidence>
<gene>
    <name evidence="12" type="ORF">HSBAA_00150</name>
</gene>
<accession>A0A455U1V0</accession>
<reference evidence="12 13" key="1">
    <citation type="journal article" date="2019" name="Microbiol. Resour. Announc.">
        <title>Complete Genome Sequence of Halomonas sulfidaeris Strain Esulfide1 Isolated from a Metal Sulfide Rock at a Depth of 2,200 Meters, Obtained Using Nanopore Sequencing.</title>
        <authorList>
            <person name="Saito M."/>
            <person name="Nishigata A."/>
            <person name="Galipon J."/>
            <person name="Arakawa K."/>
        </authorList>
    </citation>
    <scope>NUCLEOTIDE SEQUENCE [LARGE SCALE GENOMIC DNA]</scope>
    <source>
        <strain evidence="12 13">ATCC BAA-803</strain>
    </source>
</reference>
<keyword evidence="9" id="KW-0030">Aminoacyl-tRNA synthetase</keyword>
<keyword evidence="6" id="KW-0547">Nucleotide-binding</keyword>
<comment type="catalytic activity">
    <reaction evidence="11">
        <text>tRNA(Gly) + glycine + ATP = glycyl-tRNA(Gly) + AMP + diphosphate</text>
        <dbReference type="Rhea" id="RHEA:16013"/>
        <dbReference type="Rhea" id="RHEA-COMP:9664"/>
        <dbReference type="Rhea" id="RHEA-COMP:9683"/>
        <dbReference type="ChEBI" id="CHEBI:30616"/>
        <dbReference type="ChEBI" id="CHEBI:33019"/>
        <dbReference type="ChEBI" id="CHEBI:57305"/>
        <dbReference type="ChEBI" id="CHEBI:78442"/>
        <dbReference type="ChEBI" id="CHEBI:78522"/>
        <dbReference type="ChEBI" id="CHEBI:456215"/>
        <dbReference type="EC" id="6.1.1.14"/>
    </reaction>
</comment>
<protein>
    <recommendedName>
        <fullName evidence="4">Glycine--tRNA ligase beta subunit</fullName>
        <ecNumber evidence="3">6.1.1.14</ecNumber>
    </recommendedName>
    <alternativeName>
        <fullName evidence="10">Glycyl-tRNA synthetase beta subunit</fullName>
    </alternativeName>
</protein>
<keyword evidence="8" id="KW-0648">Protein biosynthesis</keyword>
<evidence type="ECO:0000256" key="2">
    <source>
        <dbReference type="ARBA" id="ARBA00011209"/>
    </source>
</evidence>
<evidence type="ECO:0000256" key="10">
    <source>
        <dbReference type="ARBA" id="ARBA00031650"/>
    </source>
</evidence>
<proteinExistence type="inferred from homology"/>
<dbReference type="AlphaFoldDB" id="A0A455U1V0"/>
<dbReference type="InterPro" id="IPR015944">
    <property type="entry name" value="Gly-tRNA-synth_bsu"/>
</dbReference>
<dbReference type="KEGG" id="hsr:HSBAA_00150"/>
<evidence type="ECO:0000256" key="4">
    <source>
        <dbReference type="ARBA" id="ARBA00022032"/>
    </source>
</evidence>
<keyword evidence="7" id="KW-0067">ATP-binding</keyword>
<dbReference type="GO" id="GO:0005829">
    <property type="term" value="C:cytosol"/>
    <property type="evidence" value="ECO:0007669"/>
    <property type="project" value="TreeGrafter"/>
</dbReference>
<dbReference type="EC" id="6.1.1.14" evidence="3"/>
<evidence type="ECO:0000256" key="3">
    <source>
        <dbReference type="ARBA" id="ARBA00012829"/>
    </source>
</evidence>
<sequence length="110" mass="12204">MASRIPQLESVVFQQQLGTLADKARRSTAIATFIAERISGDISHAQRAVALAKCDLVTEMVLEFPELQGTMGRYYAEQDGEASDVSQALEEQYLPVLLPIPFRKARQGKH</sequence>
<evidence type="ECO:0000256" key="1">
    <source>
        <dbReference type="ARBA" id="ARBA00008226"/>
    </source>
</evidence>
<dbReference type="EMBL" id="AP019514">
    <property type="protein sequence ID" value="BBI58709.1"/>
    <property type="molecule type" value="Genomic_DNA"/>
</dbReference>
<dbReference type="GO" id="GO:0004820">
    <property type="term" value="F:glycine-tRNA ligase activity"/>
    <property type="evidence" value="ECO:0007669"/>
    <property type="project" value="UniProtKB-EC"/>
</dbReference>
<evidence type="ECO:0000256" key="5">
    <source>
        <dbReference type="ARBA" id="ARBA00022598"/>
    </source>
</evidence>
<keyword evidence="5" id="KW-0436">Ligase</keyword>
<dbReference type="PANTHER" id="PTHR30075">
    <property type="entry name" value="GLYCYL-TRNA SYNTHETASE"/>
    <property type="match status" value="1"/>
</dbReference>
<comment type="subunit">
    <text evidence="2">Tetramer of two alpha and two beta subunits.</text>
</comment>
<dbReference type="InterPro" id="IPR006194">
    <property type="entry name" value="Gly-tRNA-synth_heterodimer"/>
</dbReference>
<dbReference type="GO" id="GO:0005524">
    <property type="term" value="F:ATP binding"/>
    <property type="evidence" value="ECO:0007669"/>
    <property type="project" value="UniProtKB-KW"/>
</dbReference>
<dbReference type="Proteomes" id="UP000320231">
    <property type="component" value="Chromosome"/>
</dbReference>
<dbReference type="PANTHER" id="PTHR30075:SF2">
    <property type="entry name" value="GLYCINE--TRNA LIGASE, CHLOROPLASTIC_MITOCHONDRIAL 2"/>
    <property type="match status" value="1"/>
</dbReference>
<evidence type="ECO:0000256" key="9">
    <source>
        <dbReference type="ARBA" id="ARBA00023146"/>
    </source>
</evidence>
<comment type="similarity">
    <text evidence="1">Belongs to the class-II aminoacyl-tRNA synthetase family.</text>
</comment>
<dbReference type="GO" id="GO:0006426">
    <property type="term" value="P:glycyl-tRNA aminoacylation"/>
    <property type="evidence" value="ECO:0007669"/>
    <property type="project" value="InterPro"/>
</dbReference>
<evidence type="ECO:0000256" key="11">
    <source>
        <dbReference type="ARBA" id="ARBA00047937"/>
    </source>
</evidence>
<evidence type="ECO:0000313" key="12">
    <source>
        <dbReference type="EMBL" id="BBI58709.1"/>
    </source>
</evidence>
<organism evidence="12 13">
    <name type="scientific">Vreelandella sulfidaeris</name>
    <dbReference type="NCBI Taxonomy" id="115553"/>
    <lineage>
        <taxon>Bacteria</taxon>
        <taxon>Pseudomonadati</taxon>
        <taxon>Pseudomonadota</taxon>
        <taxon>Gammaproteobacteria</taxon>
        <taxon>Oceanospirillales</taxon>
        <taxon>Halomonadaceae</taxon>
        <taxon>Vreelandella</taxon>
    </lineage>
</organism>